<comment type="caution">
    <text evidence="1">The sequence shown here is derived from an EMBL/GenBank/DDBJ whole genome shotgun (WGS) entry which is preliminary data.</text>
</comment>
<name>A0AAV3ZSY8_9GAST</name>
<accession>A0AAV3ZSY8</accession>
<sequence length="78" mass="8693">MYGQELVLMEGRYIDGIGPRFCRPDAPYADVNPSALTSQPTTDNCPFQATQNQHLEDMSRMSWILGLSDSLLTHSSES</sequence>
<reference evidence="1 2" key="1">
    <citation type="journal article" date="2021" name="Elife">
        <title>Chloroplast acquisition without the gene transfer in kleptoplastic sea slugs, Plakobranchus ocellatus.</title>
        <authorList>
            <person name="Maeda T."/>
            <person name="Takahashi S."/>
            <person name="Yoshida T."/>
            <person name="Shimamura S."/>
            <person name="Takaki Y."/>
            <person name="Nagai Y."/>
            <person name="Toyoda A."/>
            <person name="Suzuki Y."/>
            <person name="Arimoto A."/>
            <person name="Ishii H."/>
            <person name="Satoh N."/>
            <person name="Nishiyama T."/>
            <person name="Hasebe M."/>
            <person name="Maruyama T."/>
            <person name="Minagawa J."/>
            <person name="Obokata J."/>
            <person name="Shigenobu S."/>
        </authorList>
    </citation>
    <scope>NUCLEOTIDE SEQUENCE [LARGE SCALE GENOMIC DNA]</scope>
</reference>
<dbReference type="EMBL" id="BLXT01002860">
    <property type="protein sequence ID" value="GFN98458.1"/>
    <property type="molecule type" value="Genomic_DNA"/>
</dbReference>
<protein>
    <submittedName>
        <fullName evidence="1">Uncharacterized protein</fullName>
    </submittedName>
</protein>
<dbReference type="AlphaFoldDB" id="A0AAV3ZSY8"/>
<keyword evidence="2" id="KW-1185">Reference proteome</keyword>
<proteinExistence type="predicted"/>
<evidence type="ECO:0000313" key="1">
    <source>
        <dbReference type="EMBL" id="GFN98458.1"/>
    </source>
</evidence>
<organism evidence="1 2">
    <name type="scientific">Plakobranchus ocellatus</name>
    <dbReference type="NCBI Taxonomy" id="259542"/>
    <lineage>
        <taxon>Eukaryota</taxon>
        <taxon>Metazoa</taxon>
        <taxon>Spiralia</taxon>
        <taxon>Lophotrochozoa</taxon>
        <taxon>Mollusca</taxon>
        <taxon>Gastropoda</taxon>
        <taxon>Heterobranchia</taxon>
        <taxon>Euthyneura</taxon>
        <taxon>Panpulmonata</taxon>
        <taxon>Sacoglossa</taxon>
        <taxon>Placobranchoidea</taxon>
        <taxon>Plakobranchidae</taxon>
        <taxon>Plakobranchus</taxon>
    </lineage>
</organism>
<gene>
    <name evidence="1" type="ORF">PoB_002496400</name>
</gene>
<dbReference type="Proteomes" id="UP000735302">
    <property type="component" value="Unassembled WGS sequence"/>
</dbReference>
<evidence type="ECO:0000313" key="2">
    <source>
        <dbReference type="Proteomes" id="UP000735302"/>
    </source>
</evidence>